<dbReference type="CDD" id="cd12921">
    <property type="entry name" value="VKOR_4"/>
    <property type="match status" value="1"/>
</dbReference>
<evidence type="ECO:0000256" key="9">
    <source>
        <dbReference type="ARBA" id="ARBA00023284"/>
    </source>
</evidence>
<evidence type="ECO:0000256" key="8">
    <source>
        <dbReference type="ARBA" id="ARBA00023157"/>
    </source>
</evidence>
<evidence type="ECO:0000256" key="10">
    <source>
        <dbReference type="SAM" id="Phobius"/>
    </source>
</evidence>
<feature type="transmembrane region" description="Helical" evidence="10">
    <location>
        <begin position="89"/>
        <end position="112"/>
    </location>
</feature>
<reference evidence="13 14" key="1">
    <citation type="submission" date="2018-03" db="EMBL/GenBank/DDBJ databases">
        <title>Genomic Encyclopedia of Archaeal and Bacterial Type Strains, Phase II (KMG-II): from individual species to whole genera.</title>
        <authorList>
            <person name="Goeker M."/>
        </authorList>
    </citation>
    <scope>NUCLEOTIDE SEQUENCE [LARGE SCALE GENOMIC DNA]</scope>
    <source>
        <strain evidence="13 14">DSM 100346</strain>
    </source>
</reference>
<feature type="transmembrane region" description="Helical" evidence="10">
    <location>
        <begin position="9"/>
        <end position="27"/>
    </location>
</feature>
<feature type="transmembrane region" description="Helical" evidence="10">
    <location>
        <begin position="33"/>
        <end position="53"/>
    </location>
</feature>
<proteinExistence type="inferred from homology"/>
<evidence type="ECO:0000313" key="14">
    <source>
        <dbReference type="Proteomes" id="UP000245880"/>
    </source>
</evidence>
<evidence type="ECO:0000256" key="4">
    <source>
        <dbReference type="ARBA" id="ARBA00022719"/>
    </source>
</evidence>
<evidence type="ECO:0000256" key="7">
    <source>
        <dbReference type="ARBA" id="ARBA00023136"/>
    </source>
</evidence>
<comment type="subcellular location">
    <subcellularLocation>
        <location evidence="1">Membrane</location>
        <topology evidence="1">Multi-pass membrane protein</topology>
    </subcellularLocation>
</comment>
<comment type="caution">
    <text evidence="13">The sequence shown here is derived from an EMBL/GenBank/DDBJ whole genome shotgun (WGS) entry which is preliminary data.</text>
</comment>
<dbReference type="InterPro" id="IPR012932">
    <property type="entry name" value="VKOR"/>
</dbReference>
<dbReference type="Gene3D" id="3.40.30.10">
    <property type="entry name" value="Glutaredoxin"/>
    <property type="match status" value="1"/>
</dbReference>
<evidence type="ECO:0000256" key="2">
    <source>
        <dbReference type="ARBA" id="ARBA00006214"/>
    </source>
</evidence>
<dbReference type="InterPro" id="IPR012336">
    <property type="entry name" value="Thioredoxin-like_fold"/>
</dbReference>
<organism evidence="13 14">
    <name type="scientific">Dyadobacter jejuensis</name>
    <dbReference type="NCBI Taxonomy" id="1082580"/>
    <lineage>
        <taxon>Bacteria</taxon>
        <taxon>Pseudomonadati</taxon>
        <taxon>Bacteroidota</taxon>
        <taxon>Cytophagia</taxon>
        <taxon>Cytophagales</taxon>
        <taxon>Spirosomataceae</taxon>
        <taxon>Dyadobacter</taxon>
    </lineage>
</organism>
<dbReference type="GO" id="GO:0048038">
    <property type="term" value="F:quinone binding"/>
    <property type="evidence" value="ECO:0007669"/>
    <property type="project" value="UniProtKB-KW"/>
</dbReference>
<gene>
    <name evidence="13" type="ORF">CLV98_12610</name>
</gene>
<keyword evidence="7 10" id="KW-0472">Membrane</keyword>
<feature type="transmembrane region" description="Helical" evidence="10">
    <location>
        <begin position="118"/>
        <end position="138"/>
    </location>
</feature>
<dbReference type="InterPro" id="IPR036249">
    <property type="entry name" value="Thioredoxin-like_sf"/>
</dbReference>
<name>A0A316A5D7_9BACT</name>
<evidence type="ECO:0000256" key="1">
    <source>
        <dbReference type="ARBA" id="ARBA00004141"/>
    </source>
</evidence>
<keyword evidence="6" id="KW-0560">Oxidoreductase</keyword>
<dbReference type="Proteomes" id="UP000245880">
    <property type="component" value="Unassembled WGS sequence"/>
</dbReference>
<keyword evidence="5 10" id="KW-1133">Transmembrane helix</keyword>
<dbReference type="GO" id="GO:0016853">
    <property type="term" value="F:isomerase activity"/>
    <property type="evidence" value="ECO:0007669"/>
    <property type="project" value="UniProtKB-KW"/>
</dbReference>
<keyword evidence="4" id="KW-0874">Quinone</keyword>
<keyword evidence="9" id="KW-0676">Redox-active center</keyword>
<keyword evidence="8" id="KW-1015">Disulfide bond</keyword>
<feature type="domain" description="Thioredoxin-like fold" evidence="12">
    <location>
        <begin position="244"/>
        <end position="382"/>
    </location>
</feature>
<dbReference type="Pfam" id="PF07884">
    <property type="entry name" value="VKOR"/>
    <property type="match status" value="1"/>
</dbReference>
<dbReference type="AlphaFoldDB" id="A0A316A5D7"/>
<comment type="similarity">
    <text evidence="2">Belongs to the VKOR family.</text>
</comment>
<protein>
    <submittedName>
        <fullName evidence="13">Protein-disulfide isomerase</fullName>
    </submittedName>
</protein>
<keyword evidence="3 10" id="KW-0812">Transmembrane</keyword>
<dbReference type="InterPro" id="IPR038354">
    <property type="entry name" value="VKOR_sf"/>
</dbReference>
<keyword evidence="14" id="KW-1185">Reference proteome</keyword>
<evidence type="ECO:0000256" key="3">
    <source>
        <dbReference type="ARBA" id="ARBA00022692"/>
    </source>
</evidence>
<feature type="transmembrane region" description="Helical" evidence="10">
    <location>
        <begin position="176"/>
        <end position="198"/>
    </location>
</feature>
<dbReference type="Pfam" id="PF13462">
    <property type="entry name" value="Thioredoxin_4"/>
    <property type="match status" value="1"/>
</dbReference>
<dbReference type="Gene3D" id="1.20.1440.130">
    <property type="entry name" value="VKOR domain"/>
    <property type="match status" value="1"/>
</dbReference>
<dbReference type="OrthoDB" id="1100563at2"/>
<evidence type="ECO:0000259" key="12">
    <source>
        <dbReference type="Pfam" id="PF13462"/>
    </source>
</evidence>
<keyword evidence="13" id="KW-0413">Isomerase</keyword>
<dbReference type="GO" id="GO:0016491">
    <property type="term" value="F:oxidoreductase activity"/>
    <property type="evidence" value="ECO:0007669"/>
    <property type="project" value="UniProtKB-KW"/>
</dbReference>
<evidence type="ECO:0000256" key="5">
    <source>
        <dbReference type="ARBA" id="ARBA00022989"/>
    </source>
</evidence>
<feature type="domain" description="Vitamin K epoxide reductase" evidence="11">
    <location>
        <begin position="36"/>
        <end position="163"/>
    </location>
</feature>
<dbReference type="EMBL" id="QGDT01000026">
    <property type="protein sequence ID" value="PWJ53101.1"/>
    <property type="molecule type" value="Genomic_DNA"/>
</dbReference>
<evidence type="ECO:0000256" key="6">
    <source>
        <dbReference type="ARBA" id="ARBA00023002"/>
    </source>
</evidence>
<dbReference type="RefSeq" id="WP_109678326.1">
    <property type="nucleotide sequence ID" value="NZ_QGDT01000026.1"/>
</dbReference>
<dbReference type="SUPFAM" id="SSF52833">
    <property type="entry name" value="Thioredoxin-like"/>
    <property type="match status" value="1"/>
</dbReference>
<accession>A0A316A5D7</accession>
<evidence type="ECO:0000313" key="13">
    <source>
        <dbReference type="EMBL" id="PWJ53101.1"/>
    </source>
</evidence>
<sequence>MGSKGRNPFLIGGTLLLLAILIGLTWGNLSSTNLLLITGLKLTGTLLSGLLLWQSLDSDNPFLQSLCQVGQGNNCNGILQSSAAKLTPWLTWSDIGFLYFSGGLLALLFGLFSADMGVISILSVLSILALPYTLYSVYYQKFVAKQWCKLCMSVQVVLWLEAAWVMINYPNLSLNFSLPTMAVLILAFLIPTLIWVLVKTPMVQATQVFGLRRELQKVKFNEEYIKMVFQNQRQMPPIFTDMRTVQRGNPNATHTLTVVTNRLCGPCARIHGEINHLIEKNQQIKAQFVFLGPNKGMQIAAKFLEASASQLQTVMDSWYHDNRQDAEKWLKQYPFEPNADHPKQFQLYARWCELASVNATPTVFINGILLPKAFQIKDLGSIVSVLNQKNANVPIT</sequence>
<evidence type="ECO:0000259" key="11">
    <source>
        <dbReference type="Pfam" id="PF07884"/>
    </source>
</evidence>
<dbReference type="GO" id="GO:0016020">
    <property type="term" value="C:membrane"/>
    <property type="evidence" value="ECO:0007669"/>
    <property type="project" value="UniProtKB-SubCell"/>
</dbReference>